<dbReference type="AlphaFoldDB" id="A0A9D1JVG0"/>
<dbReference type="Gene3D" id="3.40.50.410">
    <property type="entry name" value="von Willebrand factor, type A domain"/>
    <property type="match status" value="1"/>
</dbReference>
<comment type="caution">
    <text evidence="2">The sequence shown here is derived from an EMBL/GenBank/DDBJ whole genome shotgun (WGS) entry which is preliminary data.</text>
</comment>
<gene>
    <name evidence="2" type="ORF">IAC18_06850</name>
</gene>
<dbReference type="InterPro" id="IPR036465">
    <property type="entry name" value="vWFA_dom_sf"/>
</dbReference>
<proteinExistence type="predicted"/>
<name>A0A9D1JVG0_9FIRM</name>
<dbReference type="InterPro" id="IPR002035">
    <property type="entry name" value="VWF_A"/>
</dbReference>
<dbReference type="Proteomes" id="UP000824001">
    <property type="component" value="Unassembled WGS sequence"/>
</dbReference>
<sequence length="260" mass="28128">MNINDMEGVPKKELHIFYLLDTSGSMTGAPIGALNDSMRDTVRELADLSRSSNDASFKIAVMEYNSTVRWVTMGNNGLEDIEDFIWTDLDAGGVTSLGAALRELNSQLSRNAMQKSATGNKRPVVVLMSDGFPNDDWADALDELWKNRWYQQAIKVAFALGDNADVGVLGKVVGGSEAVLRTSNLSVFRKLMRVVSVSASLASSVSRLEDAERTGADIVSEALGATQSVGGVINDIQDVFGEDSLYGVGDIDFDDQKDFN</sequence>
<dbReference type="SUPFAM" id="SSF53300">
    <property type="entry name" value="vWA-like"/>
    <property type="match status" value="1"/>
</dbReference>
<accession>A0A9D1JVG0</accession>
<protein>
    <submittedName>
        <fullName evidence="2">VWA domain-containing protein</fullName>
    </submittedName>
</protein>
<feature type="domain" description="VWFA" evidence="1">
    <location>
        <begin position="15"/>
        <end position="208"/>
    </location>
</feature>
<reference evidence="2" key="1">
    <citation type="submission" date="2020-10" db="EMBL/GenBank/DDBJ databases">
        <authorList>
            <person name="Gilroy R."/>
        </authorList>
    </citation>
    <scope>NUCLEOTIDE SEQUENCE</scope>
    <source>
        <strain evidence="2">ChiHjej10B9-9673</strain>
    </source>
</reference>
<organism evidence="2 3">
    <name type="scientific">Candidatus Scatomorpha merdipullorum</name>
    <dbReference type="NCBI Taxonomy" id="2840927"/>
    <lineage>
        <taxon>Bacteria</taxon>
        <taxon>Bacillati</taxon>
        <taxon>Bacillota</taxon>
        <taxon>Clostridia</taxon>
        <taxon>Eubacteriales</taxon>
        <taxon>Candidatus Scatomorpha</taxon>
    </lineage>
</organism>
<evidence type="ECO:0000313" key="2">
    <source>
        <dbReference type="EMBL" id="HIS67266.1"/>
    </source>
</evidence>
<evidence type="ECO:0000313" key="3">
    <source>
        <dbReference type="Proteomes" id="UP000824001"/>
    </source>
</evidence>
<dbReference type="EMBL" id="DVJK01000193">
    <property type="protein sequence ID" value="HIS67266.1"/>
    <property type="molecule type" value="Genomic_DNA"/>
</dbReference>
<reference evidence="2" key="2">
    <citation type="journal article" date="2021" name="PeerJ">
        <title>Extensive microbial diversity within the chicken gut microbiome revealed by metagenomics and culture.</title>
        <authorList>
            <person name="Gilroy R."/>
            <person name="Ravi A."/>
            <person name="Getino M."/>
            <person name="Pursley I."/>
            <person name="Horton D.L."/>
            <person name="Alikhan N.F."/>
            <person name="Baker D."/>
            <person name="Gharbi K."/>
            <person name="Hall N."/>
            <person name="Watson M."/>
            <person name="Adriaenssens E.M."/>
            <person name="Foster-Nyarko E."/>
            <person name="Jarju S."/>
            <person name="Secka A."/>
            <person name="Antonio M."/>
            <person name="Oren A."/>
            <person name="Chaudhuri R.R."/>
            <person name="La Ragione R."/>
            <person name="Hildebrand F."/>
            <person name="Pallen M.J."/>
        </authorList>
    </citation>
    <scope>NUCLEOTIDE SEQUENCE</scope>
    <source>
        <strain evidence="2">ChiHjej10B9-9673</strain>
    </source>
</reference>
<dbReference type="PROSITE" id="PS50234">
    <property type="entry name" value="VWFA"/>
    <property type="match status" value="1"/>
</dbReference>
<dbReference type="SMART" id="SM00327">
    <property type="entry name" value="VWA"/>
    <property type="match status" value="1"/>
</dbReference>
<evidence type="ECO:0000259" key="1">
    <source>
        <dbReference type="PROSITE" id="PS50234"/>
    </source>
</evidence>
<dbReference type="Pfam" id="PF00092">
    <property type="entry name" value="VWA"/>
    <property type="match status" value="1"/>
</dbReference>